<keyword evidence="5 8" id="KW-1133">Transmembrane helix</keyword>
<keyword evidence="6 8" id="KW-0496">Mitochondrion</keyword>
<dbReference type="KEGG" id="hazt:108671018"/>
<dbReference type="InterPro" id="IPR013261">
    <property type="entry name" value="Tim21"/>
</dbReference>
<evidence type="ECO:0000256" key="8">
    <source>
        <dbReference type="RuleBase" id="RU367142"/>
    </source>
</evidence>
<comment type="similarity">
    <text evidence="2 8">Belongs to the TIM21 family.</text>
</comment>
<keyword evidence="4" id="KW-0809">Transit peptide</keyword>
<organism evidence="9 10">
    <name type="scientific">Hyalella azteca</name>
    <name type="common">Amphipod</name>
    <dbReference type="NCBI Taxonomy" id="294128"/>
    <lineage>
        <taxon>Eukaryota</taxon>
        <taxon>Metazoa</taxon>
        <taxon>Ecdysozoa</taxon>
        <taxon>Arthropoda</taxon>
        <taxon>Crustacea</taxon>
        <taxon>Multicrustacea</taxon>
        <taxon>Malacostraca</taxon>
        <taxon>Eumalacostraca</taxon>
        <taxon>Peracarida</taxon>
        <taxon>Amphipoda</taxon>
        <taxon>Senticaudata</taxon>
        <taxon>Talitrida</taxon>
        <taxon>Talitroidea</taxon>
        <taxon>Hyalellidae</taxon>
        <taxon>Hyalella</taxon>
    </lineage>
</organism>
<evidence type="ECO:0000256" key="3">
    <source>
        <dbReference type="ARBA" id="ARBA00022692"/>
    </source>
</evidence>
<dbReference type="PANTHER" id="PTHR13032">
    <property type="entry name" value="MITOCHONDRIAL IMPORT INNER MEMBRANE TRANSLOCASE SUBUNIT TIM21"/>
    <property type="match status" value="1"/>
</dbReference>
<evidence type="ECO:0000256" key="4">
    <source>
        <dbReference type="ARBA" id="ARBA00022946"/>
    </source>
</evidence>
<evidence type="ECO:0000313" key="9">
    <source>
        <dbReference type="Proteomes" id="UP000694843"/>
    </source>
</evidence>
<evidence type="ECO:0000256" key="5">
    <source>
        <dbReference type="ARBA" id="ARBA00022989"/>
    </source>
</evidence>
<comment type="subcellular location">
    <subcellularLocation>
        <location evidence="8">Mitochondrion inner membrane</location>
        <topology evidence="8">Single-pass membrane protein</topology>
    </subcellularLocation>
    <subcellularLocation>
        <location evidence="1">Mitochondrion membrane</location>
        <topology evidence="1">Single-pass membrane protein</topology>
    </subcellularLocation>
</comment>
<keyword evidence="3 8" id="KW-0812">Transmembrane</keyword>
<proteinExistence type="inferred from homology"/>
<dbReference type="GeneID" id="108671018"/>
<dbReference type="AlphaFoldDB" id="A0A8B7NK13"/>
<sequence length="288" mass="32400">MGLPVINSFISMSTLSRHNKILCYGMNKSHMCQPLMCQNMKASMFIKQEIKPLVSLNSLFWATTNYKRNSNPSLYRVNAKANPICFTNICTFHSTCVGAKEQALSKHVRKDVKFSEKAKEATKTTYYSAIVLVGLGVTGYLFYTVFGELFASFSPQSVYSDAVKKCCAHPRVQDVLGSDGLKCYGEETRRGRRTHVSQMTYEADGQRGMRIMFHIKGSRRKGTAWLDARDSPSGWYYRYLYVQLDQYPQEVIVVQDNRGITDDTGSSLGHSMSAAGSGELTPIFPTYK</sequence>
<dbReference type="Proteomes" id="UP000694843">
    <property type="component" value="Unplaced"/>
</dbReference>
<evidence type="ECO:0000313" key="10">
    <source>
        <dbReference type="RefSeq" id="XP_018013993.1"/>
    </source>
</evidence>
<keyword evidence="8" id="KW-0811">Translocation</keyword>
<dbReference type="PANTHER" id="PTHR13032:SF6">
    <property type="entry name" value="MITOCHONDRIAL IMPORT INNER MEMBRANE TRANSLOCASE SUBUNIT TIM21"/>
    <property type="match status" value="1"/>
</dbReference>
<comment type="function">
    <text evidence="8">Essential component of the TIM23 complex, a complex that mediates the translocation of transit peptide-containing proteins across the mitochondrial inner membrane.</text>
</comment>
<accession>A0A8B7NK13</accession>
<keyword evidence="8" id="KW-0813">Transport</keyword>
<keyword evidence="8" id="KW-0653">Protein transport</keyword>
<dbReference type="Gene3D" id="3.10.450.320">
    <property type="entry name" value="Mitochondrial import inner membrane translocase subunit Tim21"/>
    <property type="match status" value="1"/>
</dbReference>
<dbReference type="Pfam" id="PF08294">
    <property type="entry name" value="TIM21"/>
    <property type="match status" value="1"/>
</dbReference>
<dbReference type="GO" id="GO:0030150">
    <property type="term" value="P:protein import into mitochondrial matrix"/>
    <property type="evidence" value="ECO:0007669"/>
    <property type="project" value="UniProtKB-UniRule"/>
</dbReference>
<reference evidence="10" key="1">
    <citation type="submission" date="2025-08" db="UniProtKB">
        <authorList>
            <consortium name="RefSeq"/>
        </authorList>
    </citation>
    <scope>IDENTIFICATION</scope>
</reference>
<evidence type="ECO:0000256" key="7">
    <source>
        <dbReference type="ARBA" id="ARBA00023136"/>
    </source>
</evidence>
<dbReference type="RefSeq" id="XP_018013993.1">
    <property type="nucleotide sequence ID" value="XM_018158504.2"/>
</dbReference>
<dbReference type="InterPro" id="IPR038552">
    <property type="entry name" value="Tim21_IMS_sf"/>
</dbReference>
<feature type="transmembrane region" description="Helical" evidence="8">
    <location>
        <begin position="126"/>
        <end position="146"/>
    </location>
</feature>
<keyword evidence="7 8" id="KW-0472">Membrane</keyword>
<evidence type="ECO:0000256" key="1">
    <source>
        <dbReference type="ARBA" id="ARBA00004304"/>
    </source>
</evidence>
<gene>
    <name evidence="10" type="primary">LOC108671018</name>
</gene>
<evidence type="ECO:0000256" key="2">
    <source>
        <dbReference type="ARBA" id="ARBA00010867"/>
    </source>
</evidence>
<comment type="subunit">
    <text evidence="8">Component of the TIM23 complex.</text>
</comment>
<keyword evidence="9" id="KW-1185">Reference proteome</keyword>
<protein>
    <recommendedName>
        <fullName evidence="8">Mitochondrial import inner membrane translocase subunit Tim21</fullName>
    </recommendedName>
</protein>
<dbReference type="OrthoDB" id="436405at2759"/>
<keyword evidence="8" id="KW-0999">Mitochondrion inner membrane</keyword>
<evidence type="ECO:0000256" key="6">
    <source>
        <dbReference type="ARBA" id="ARBA00023128"/>
    </source>
</evidence>
<name>A0A8B7NK13_HYAAZ</name>
<dbReference type="GO" id="GO:0005744">
    <property type="term" value="C:TIM23 mitochondrial import inner membrane translocase complex"/>
    <property type="evidence" value="ECO:0007669"/>
    <property type="project" value="UniProtKB-UniRule"/>
</dbReference>